<dbReference type="InterPro" id="IPR009057">
    <property type="entry name" value="Homeodomain-like_sf"/>
</dbReference>
<reference evidence="2 3" key="1">
    <citation type="submission" date="2016-11" db="EMBL/GenBank/DDBJ databases">
        <authorList>
            <person name="Kadnikov V."/>
            <person name="Nazina T."/>
        </authorList>
    </citation>
    <scope>NUCLEOTIDE SEQUENCE [LARGE SCALE GENOMIC DNA]</scope>
    <source>
        <strain evidence="2 3">1017</strain>
    </source>
</reference>
<dbReference type="PANTHER" id="PTHR33744">
    <property type="entry name" value="CARBOHYDRATE DIACID REGULATOR"/>
    <property type="match status" value="1"/>
</dbReference>
<dbReference type="InterPro" id="IPR042070">
    <property type="entry name" value="PucR_C-HTH_sf"/>
</dbReference>
<dbReference type="PANTHER" id="PTHR33744:SF15">
    <property type="entry name" value="CARBOHYDRATE DIACID REGULATOR"/>
    <property type="match status" value="1"/>
</dbReference>
<evidence type="ECO:0000313" key="3">
    <source>
        <dbReference type="Proteomes" id="UP000186030"/>
    </source>
</evidence>
<dbReference type="EMBL" id="MQMG01000088">
    <property type="protein sequence ID" value="OKO87793.1"/>
    <property type="molecule type" value="Genomic_DNA"/>
</dbReference>
<dbReference type="InterPro" id="IPR051448">
    <property type="entry name" value="CdaR-like_regulators"/>
</dbReference>
<feature type="domain" description="PucR C-terminal helix-turn-helix" evidence="1">
    <location>
        <begin position="257"/>
        <end position="311"/>
    </location>
</feature>
<proteinExistence type="predicted"/>
<dbReference type="InterPro" id="IPR032710">
    <property type="entry name" value="NTF2-like_dom_sf"/>
</dbReference>
<evidence type="ECO:0000313" key="2">
    <source>
        <dbReference type="EMBL" id="OKO87793.1"/>
    </source>
</evidence>
<dbReference type="SUPFAM" id="SSF54427">
    <property type="entry name" value="NTF2-like"/>
    <property type="match status" value="1"/>
</dbReference>
<protein>
    <submittedName>
        <fullName evidence="2">Fis-type helix-turn-helix domain protein</fullName>
    </submittedName>
</protein>
<evidence type="ECO:0000259" key="1">
    <source>
        <dbReference type="Pfam" id="PF13556"/>
    </source>
</evidence>
<comment type="caution">
    <text evidence="2">The sequence shown here is derived from an EMBL/GenBank/DDBJ whole genome shotgun (WGS) entry which is preliminary data.</text>
</comment>
<dbReference type="SUPFAM" id="SSF46689">
    <property type="entry name" value="Homeodomain-like"/>
    <property type="match status" value="1"/>
</dbReference>
<dbReference type="Pfam" id="PF13556">
    <property type="entry name" value="HTH_30"/>
    <property type="match status" value="1"/>
</dbReference>
<dbReference type="AlphaFoldDB" id="A0A1Q5SIP0"/>
<dbReference type="Proteomes" id="UP000186030">
    <property type="component" value="Unassembled WGS sequence"/>
</dbReference>
<accession>A0A1Q5SIP0</accession>
<sequence>MKTTPIHLRRDIILDRKGCTAMLKELKSLYERDIVINGQPEHPEDYEWFYTADGDEIGIAKHRLTEQERRLLALFFTPAERRREPESEEERAWKRWMATGDPAALARLAAPYCRFIHFTASRPIANKEEFADAVRGLFSSPVTIVWEQDRRGLIVEAKQKRTTEPPSLADMAEALAADFYTSIHLLIGPIRPVDERLYESFLLEKECFSAARRFWPKRTVYEWEDVIPLPLFEEGAVSEKARRTLSLLDGFDEEEVRAMETFLQCNLNVSMAAKKLYMHRNSLQYRIDKWTEQTGVDIKRFKGAAAVYLAILHRRRS</sequence>
<reference evidence="3" key="2">
    <citation type="submission" date="2017-01" db="EMBL/GenBank/DDBJ databases">
        <title>Genome sequencing and annotation of Geobacillus sp. 1017, a Hydrocarbon-Oxidizing Thermophilic Bacterium Isolated from a Heavy Oil Reservoir (China).</title>
        <authorList>
            <person name="Kadnikov V.V."/>
            <person name="Mardanov A.V."/>
            <person name="Poltaraus A.B."/>
            <person name="Sokolova D.S."/>
            <person name="Semenova E.M."/>
            <person name="Ravin N.V."/>
            <person name="Tourova T.P."/>
            <person name="Nazina T.N."/>
        </authorList>
    </citation>
    <scope>NUCLEOTIDE SEQUENCE [LARGE SCALE GENOMIC DNA]</scope>
    <source>
        <strain evidence="3">1017</strain>
    </source>
</reference>
<dbReference type="Gene3D" id="1.10.10.2840">
    <property type="entry name" value="PucR C-terminal helix-turn-helix domain"/>
    <property type="match status" value="1"/>
</dbReference>
<dbReference type="InterPro" id="IPR025736">
    <property type="entry name" value="PucR_C-HTH_dom"/>
</dbReference>
<gene>
    <name evidence="2" type="ORF">BRO54_3776</name>
</gene>
<organism evidence="2 3">
    <name type="scientific">Geobacillus proteiniphilus</name>
    <dbReference type="NCBI Taxonomy" id="860353"/>
    <lineage>
        <taxon>Bacteria</taxon>
        <taxon>Bacillati</taxon>
        <taxon>Bacillota</taxon>
        <taxon>Bacilli</taxon>
        <taxon>Bacillales</taxon>
        <taxon>Anoxybacillaceae</taxon>
        <taxon>Geobacillus</taxon>
    </lineage>
</organism>
<name>A0A1Q5SIP0_9BACL</name>